<evidence type="ECO:0000256" key="9">
    <source>
        <dbReference type="SAM" id="SignalP"/>
    </source>
</evidence>
<reference evidence="11 12" key="1">
    <citation type="submission" date="2023-05" db="EMBL/GenBank/DDBJ databases">
        <title>Draft genome sequence of Streptomyces sp. B-S-A12 isolated from a cave soil in Thailand.</title>
        <authorList>
            <person name="Chamroensaksri N."/>
            <person name="Muangham S."/>
        </authorList>
    </citation>
    <scope>NUCLEOTIDE SEQUENCE [LARGE SCALE GENOMIC DNA]</scope>
    <source>
        <strain evidence="11 12">B-S-A12</strain>
    </source>
</reference>
<comment type="similarity">
    <text evidence="2 8">Belongs to the protease inhibitor I16 (SSI) family.</text>
</comment>
<evidence type="ECO:0000256" key="5">
    <source>
        <dbReference type="ARBA" id="ARBA00022690"/>
    </source>
</evidence>
<evidence type="ECO:0000256" key="6">
    <source>
        <dbReference type="ARBA" id="ARBA00022900"/>
    </source>
</evidence>
<dbReference type="InterPro" id="IPR036819">
    <property type="entry name" value="Subtilisin_inhibitor-like_sf"/>
</dbReference>
<comment type="subunit">
    <text evidence="3">Homodimer.</text>
</comment>
<keyword evidence="12" id="KW-1185">Reference proteome</keyword>
<keyword evidence="7" id="KW-1015">Disulfide bond</keyword>
<dbReference type="InterPro" id="IPR000691">
    <property type="entry name" value="Prot_inh_I16_SSI"/>
</dbReference>
<comment type="caution">
    <text evidence="11">The sequence shown here is derived from an EMBL/GenBank/DDBJ whole genome shotgun (WGS) entry which is preliminary data.</text>
</comment>
<dbReference type="SUPFAM" id="SSF55399">
    <property type="entry name" value="Subtilisin inhibitor"/>
    <property type="match status" value="1"/>
</dbReference>
<protein>
    <submittedName>
        <fullName evidence="11">SSI family serine proteinase inhibitor</fullName>
    </submittedName>
</protein>
<dbReference type="EMBL" id="JASCIS010000025">
    <property type="protein sequence ID" value="MDI3421509.1"/>
    <property type="molecule type" value="Genomic_DNA"/>
</dbReference>
<feature type="chain" id="PRO_5045923234" evidence="9">
    <location>
        <begin position="29"/>
        <end position="143"/>
    </location>
</feature>
<evidence type="ECO:0000313" key="12">
    <source>
        <dbReference type="Proteomes" id="UP001237105"/>
    </source>
</evidence>
<evidence type="ECO:0000256" key="4">
    <source>
        <dbReference type="ARBA" id="ARBA00022525"/>
    </source>
</evidence>
<dbReference type="PRINTS" id="PR00294">
    <property type="entry name" value="SSBTLNINHBTR"/>
</dbReference>
<proteinExistence type="inferred from homology"/>
<dbReference type="Gene3D" id="3.30.350.10">
    <property type="entry name" value="Subtilisin inhibitor-like"/>
    <property type="match status" value="1"/>
</dbReference>
<keyword evidence="6 8" id="KW-0722">Serine protease inhibitor</keyword>
<feature type="signal peptide" evidence="9">
    <location>
        <begin position="1"/>
        <end position="28"/>
    </location>
</feature>
<accession>A0ABT6T386</accession>
<sequence length="143" mass="15494">MTARISRTRVALAAALCAIALGAQPVAAASESAPKPMRPGAKLTLMKHDGRYSTVPSEASFALLTCNPPGGTHPTPRTACRLLRDVNGNIHKLDKNPDQMCTKQYRPVTVHAYGHWHGRHVNQWKTFANSCEAEAATGEVFTF</sequence>
<evidence type="ECO:0000256" key="2">
    <source>
        <dbReference type="ARBA" id="ARBA00010472"/>
    </source>
</evidence>
<dbReference type="RefSeq" id="WP_282537374.1">
    <property type="nucleotide sequence ID" value="NZ_JASCIS010000025.1"/>
</dbReference>
<gene>
    <name evidence="11" type="ORF">QIT00_23635</name>
</gene>
<keyword evidence="5 8" id="KW-0646">Protease inhibitor</keyword>
<dbReference type="Pfam" id="PF00720">
    <property type="entry name" value="SSI"/>
    <property type="match status" value="1"/>
</dbReference>
<keyword evidence="4" id="KW-0964">Secreted</keyword>
<evidence type="ECO:0000256" key="8">
    <source>
        <dbReference type="RuleBase" id="RU003471"/>
    </source>
</evidence>
<organism evidence="11 12">
    <name type="scientific">Streptomyces luteolus</name>
    <dbReference type="NCBI Taxonomy" id="3043615"/>
    <lineage>
        <taxon>Bacteria</taxon>
        <taxon>Bacillati</taxon>
        <taxon>Actinomycetota</taxon>
        <taxon>Actinomycetes</taxon>
        <taxon>Kitasatosporales</taxon>
        <taxon>Streptomycetaceae</taxon>
        <taxon>Streptomyces</taxon>
    </lineage>
</organism>
<evidence type="ECO:0000259" key="10">
    <source>
        <dbReference type="Pfam" id="PF00720"/>
    </source>
</evidence>
<evidence type="ECO:0000256" key="3">
    <source>
        <dbReference type="ARBA" id="ARBA00011738"/>
    </source>
</evidence>
<evidence type="ECO:0000313" key="11">
    <source>
        <dbReference type="EMBL" id="MDI3421509.1"/>
    </source>
</evidence>
<dbReference type="InterPro" id="IPR023549">
    <property type="entry name" value="Subtilisin_inhibitor"/>
</dbReference>
<dbReference type="Proteomes" id="UP001237105">
    <property type="component" value="Unassembled WGS sequence"/>
</dbReference>
<name>A0ABT6T386_9ACTN</name>
<feature type="domain" description="Subtilisin inhibitor" evidence="10">
    <location>
        <begin position="42"/>
        <end position="129"/>
    </location>
</feature>
<keyword evidence="9" id="KW-0732">Signal</keyword>
<comment type="subcellular location">
    <subcellularLocation>
        <location evidence="1">Secreted</location>
    </subcellularLocation>
</comment>
<evidence type="ECO:0000256" key="1">
    <source>
        <dbReference type="ARBA" id="ARBA00004613"/>
    </source>
</evidence>
<evidence type="ECO:0000256" key="7">
    <source>
        <dbReference type="ARBA" id="ARBA00023157"/>
    </source>
</evidence>